<sequence>MKKPATTSKTFLFESYPEFDNHESVTFIHDESSGMRGFIAIHNTNIGSAVGGTRFWYYPNEEEALRDVLRLSRAMTYKCALAGVPYGGGKAVLMAPEPVSKLNDAYLAAYAERLNTFDCPFHTGEDVGLSEENVRVLAKRAPSCIIGRPEVGGLPSRWAALSVFCAMKAAMQESFGSESFERKTVAIKGLGNVGSELCRLVSEAGASVIAAEVNAERVRATKKAFPKIKIVPHLEIATTHADIYAPCAMGNEFDEASVPKLSCSIICGAANNQLASPQVGALLHGRGILYVPDYVANAGGLINVVDELHPGGYSRERVETSVGRIRDTVHDIIVQSRTLGLPTSDVADSIARKRFAVKKKVV</sequence>
<name>A0A1F6D8L8_9BACT</name>
<dbReference type="PIRSF" id="PIRSF000188">
    <property type="entry name" value="Phe_leu_dh"/>
    <property type="match status" value="1"/>
</dbReference>
<dbReference type="PANTHER" id="PTHR42722">
    <property type="entry name" value="LEUCINE DEHYDROGENASE"/>
    <property type="match status" value="1"/>
</dbReference>
<dbReference type="SUPFAM" id="SSF53223">
    <property type="entry name" value="Aminoacid dehydrogenase-like, N-terminal domain"/>
    <property type="match status" value="1"/>
</dbReference>
<feature type="binding site" evidence="5">
    <location>
        <begin position="189"/>
        <end position="194"/>
    </location>
    <ligand>
        <name>NAD(+)</name>
        <dbReference type="ChEBI" id="CHEBI:57540"/>
    </ligand>
</feature>
<evidence type="ECO:0000256" key="6">
    <source>
        <dbReference type="RuleBase" id="RU004417"/>
    </source>
</evidence>
<dbReference type="InterPro" id="IPR016211">
    <property type="entry name" value="Glu/Phe/Leu/Val/Trp_DH_bac/arc"/>
</dbReference>
<dbReference type="GO" id="GO:0016639">
    <property type="term" value="F:oxidoreductase activity, acting on the CH-NH2 group of donors, NAD or NADP as acceptor"/>
    <property type="evidence" value="ECO:0007669"/>
    <property type="project" value="InterPro"/>
</dbReference>
<comment type="similarity">
    <text evidence="1 6">Belongs to the Glu/Leu/Phe/Val dehydrogenases family.</text>
</comment>
<evidence type="ECO:0000256" key="1">
    <source>
        <dbReference type="ARBA" id="ARBA00006382"/>
    </source>
</evidence>
<dbReference type="InterPro" id="IPR006095">
    <property type="entry name" value="Glu/Leu/Phe/Val/Trp_DH"/>
</dbReference>
<comment type="caution">
    <text evidence="8">The sequence shown here is derived from an EMBL/GenBank/DDBJ whole genome shotgun (WGS) entry which is preliminary data.</text>
</comment>
<dbReference type="InterPro" id="IPR046346">
    <property type="entry name" value="Aminoacid_DH-like_N_sf"/>
</dbReference>
<feature type="active site" description="Proton donor/acceptor" evidence="4">
    <location>
        <position position="90"/>
    </location>
</feature>
<evidence type="ECO:0000256" key="2">
    <source>
        <dbReference type="ARBA" id="ARBA00023002"/>
    </source>
</evidence>
<dbReference type="InterPro" id="IPR006097">
    <property type="entry name" value="Glu/Leu/Phe/Val/Trp_DH_dimer"/>
</dbReference>
<dbReference type="CDD" id="cd01075">
    <property type="entry name" value="NAD_bind_Leu_Phe_Val_DH"/>
    <property type="match status" value="1"/>
</dbReference>
<dbReference type="GO" id="GO:0006520">
    <property type="term" value="P:amino acid metabolic process"/>
    <property type="evidence" value="ECO:0007669"/>
    <property type="project" value="InterPro"/>
</dbReference>
<keyword evidence="2 6" id="KW-0560">Oxidoreductase</keyword>
<keyword evidence="3 5" id="KW-0520">NAD</keyword>
<reference evidence="8 9" key="1">
    <citation type="journal article" date="2016" name="Nat. Commun.">
        <title>Thousands of microbial genomes shed light on interconnected biogeochemical processes in an aquifer system.</title>
        <authorList>
            <person name="Anantharaman K."/>
            <person name="Brown C.T."/>
            <person name="Hug L.A."/>
            <person name="Sharon I."/>
            <person name="Castelle C.J."/>
            <person name="Probst A.J."/>
            <person name="Thomas B.C."/>
            <person name="Singh A."/>
            <person name="Wilkins M.J."/>
            <person name="Karaoz U."/>
            <person name="Brodie E.L."/>
            <person name="Williams K.H."/>
            <person name="Hubbard S.S."/>
            <person name="Banfield J.F."/>
        </authorList>
    </citation>
    <scope>NUCLEOTIDE SEQUENCE [LARGE SCALE GENOMIC DNA]</scope>
</reference>
<keyword evidence="5" id="KW-0547">Nucleotide-binding</keyword>
<organism evidence="8 9">
    <name type="scientific">Candidatus Kaiserbacteria bacterium RIFCSPHIGHO2_01_FULL_55_17</name>
    <dbReference type="NCBI Taxonomy" id="1798484"/>
    <lineage>
        <taxon>Bacteria</taxon>
        <taxon>Candidatus Kaiseribacteriota</taxon>
    </lineage>
</organism>
<evidence type="ECO:0000256" key="3">
    <source>
        <dbReference type="ARBA" id="ARBA00023027"/>
    </source>
</evidence>
<dbReference type="AlphaFoldDB" id="A0A1F6D8L8"/>
<evidence type="ECO:0000313" key="9">
    <source>
        <dbReference type="Proteomes" id="UP000177958"/>
    </source>
</evidence>
<feature type="domain" description="Glutamate/phenylalanine/leucine/valine/L-tryptophan dehydrogenase C-terminal" evidence="7">
    <location>
        <begin position="153"/>
        <end position="360"/>
    </location>
</feature>
<evidence type="ECO:0000313" key="8">
    <source>
        <dbReference type="EMBL" id="OGG57352.1"/>
    </source>
</evidence>
<gene>
    <name evidence="8" type="ORF">A2853_02430</name>
</gene>
<dbReference type="EMBL" id="MFKX01000029">
    <property type="protein sequence ID" value="OGG57352.1"/>
    <property type="molecule type" value="Genomic_DNA"/>
</dbReference>
<dbReference type="Gene3D" id="3.40.50.10860">
    <property type="entry name" value="Leucine Dehydrogenase, chain A, domain 1"/>
    <property type="match status" value="1"/>
</dbReference>
<dbReference type="GO" id="GO:0000166">
    <property type="term" value="F:nucleotide binding"/>
    <property type="evidence" value="ECO:0007669"/>
    <property type="project" value="UniProtKB-KW"/>
</dbReference>
<dbReference type="Pfam" id="PF00208">
    <property type="entry name" value="ELFV_dehydrog"/>
    <property type="match status" value="2"/>
</dbReference>
<evidence type="ECO:0000256" key="5">
    <source>
        <dbReference type="PIRSR" id="PIRSR000188-2"/>
    </source>
</evidence>
<dbReference type="PANTHER" id="PTHR42722:SF1">
    <property type="entry name" value="VALINE DEHYDROGENASE"/>
    <property type="match status" value="1"/>
</dbReference>
<accession>A0A1F6D8L8</accession>
<evidence type="ECO:0000259" key="7">
    <source>
        <dbReference type="SMART" id="SM00839"/>
    </source>
</evidence>
<proteinExistence type="inferred from homology"/>
<dbReference type="InterPro" id="IPR006096">
    <property type="entry name" value="Glu/Leu/Phe/Val/Trp_DH_C"/>
</dbReference>
<protein>
    <recommendedName>
        <fullName evidence="7">Glutamate/phenylalanine/leucine/valine/L-tryptophan dehydrogenase C-terminal domain-containing protein</fullName>
    </recommendedName>
</protein>
<evidence type="ECO:0000256" key="4">
    <source>
        <dbReference type="PIRSR" id="PIRSR000188-1"/>
    </source>
</evidence>
<dbReference type="InterPro" id="IPR036291">
    <property type="entry name" value="NAD(P)-bd_dom_sf"/>
</dbReference>
<dbReference type="Gene3D" id="3.40.50.720">
    <property type="entry name" value="NAD(P)-binding Rossmann-like Domain"/>
    <property type="match status" value="1"/>
</dbReference>
<dbReference type="Pfam" id="PF02812">
    <property type="entry name" value="ELFV_dehydrog_N"/>
    <property type="match status" value="1"/>
</dbReference>
<dbReference type="Proteomes" id="UP000177958">
    <property type="component" value="Unassembled WGS sequence"/>
</dbReference>
<dbReference type="SUPFAM" id="SSF51735">
    <property type="entry name" value="NAD(P)-binding Rossmann-fold domains"/>
    <property type="match status" value="1"/>
</dbReference>
<dbReference type="SMART" id="SM00839">
    <property type="entry name" value="ELFV_dehydrog"/>
    <property type="match status" value="1"/>
</dbReference>
<dbReference type="PRINTS" id="PR00082">
    <property type="entry name" value="GLFDHDRGNASE"/>
</dbReference>